<dbReference type="Proteomes" id="UP000014977">
    <property type="component" value="Unassembled WGS sequence"/>
</dbReference>
<proteinExistence type="predicted"/>
<dbReference type="InterPro" id="IPR036388">
    <property type="entry name" value="WH-like_DNA-bd_sf"/>
</dbReference>
<dbReference type="InterPro" id="IPR036397">
    <property type="entry name" value="RNaseH_sf"/>
</dbReference>
<dbReference type="EMBL" id="ATHJ01000090">
    <property type="protein sequence ID" value="EPR39311.1"/>
    <property type="molecule type" value="Genomic_DNA"/>
</dbReference>
<dbReference type="Pfam" id="PF13358">
    <property type="entry name" value="DDE_3"/>
    <property type="match status" value="1"/>
</dbReference>
<feature type="domain" description="Winged helix-turn helix" evidence="3">
    <location>
        <begin position="99"/>
        <end position="156"/>
    </location>
</feature>
<feature type="domain" description="Tc1-like transposase DDE" evidence="1">
    <location>
        <begin position="172"/>
        <end position="314"/>
    </location>
</feature>
<dbReference type="GO" id="GO:0003676">
    <property type="term" value="F:nucleic acid binding"/>
    <property type="evidence" value="ECO:0007669"/>
    <property type="project" value="InterPro"/>
</dbReference>
<evidence type="ECO:0000313" key="5">
    <source>
        <dbReference type="Proteomes" id="UP000014977"/>
    </source>
</evidence>
<sequence length="348" mass="40863">MEKIDARKLAPELQQQLRNQAIRLRKSGRKYKEIAEIVGVHFTTVCEWCKRYEREGAKAIQIRKRGRPHGSCRTLSPDQEKEVQKTIYDKCPDQLKLPFALWTRIAVQQLIKERFSINMPIRSVGEYLKRWGFTPQKPLRGAYKQNPRAVEKWLDEEYPAIEKRARIENAEIHWGDETGLCNESYHGRSYAPRGQTPAIRLHPRCARVNLISTVTNQGKVRFMVYEDKMNSSTMIKFMERLTKDADRKVFLILDNLKVHHSHVVRDWLSEHKDRIEVFFLPSYSPELNPDEYLNCDLKAGVHSSVPARTKDQLKKKAISHLRKLQKLPARVMKYFKHPKIRYTKCSAV</sequence>
<comment type="caution">
    <text evidence="4">The sequence shown here is derived from an EMBL/GenBank/DDBJ whole genome shotgun (WGS) entry which is preliminary data.</text>
</comment>
<dbReference type="RefSeq" id="WP_020877410.1">
    <property type="nucleotide sequence ID" value="NZ_ATHJ01000090.1"/>
</dbReference>
<dbReference type="Gene3D" id="1.10.10.10">
    <property type="entry name" value="Winged helix-like DNA-binding domain superfamily/Winged helix DNA-binding domain"/>
    <property type="match status" value="1"/>
</dbReference>
<protein>
    <submittedName>
        <fullName evidence="4">Transposase</fullName>
    </submittedName>
</protein>
<dbReference type="PANTHER" id="PTHR46564:SF1">
    <property type="entry name" value="TRANSPOSASE"/>
    <property type="match status" value="1"/>
</dbReference>
<organism evidence="4 5">
    <name type="scientific">Desulfococcus multivorans DSM 2059</name>
    <dbReference type="NCBI Taxonomy" id="1121405"/>
    <lineage>
        <taxon>Bacteria</taxon>
        <taxon>Pseudomonadati</taxon>
        <taxon>Thermodesulfobacteriota</taxon>
        <taxon>Desulfobacteria</taxon>
        <taxon>Desulfobacterales</taxon>
        <taxon>Desulfococcaceae</taxon>
        <taxon>Desulfococcus</taxon>
    </lineage>
</organism>
<dbReference type="PATRIC" id="fig|1121405.3.peg.2305"/>
<dbReference type="STRING" id="897.B2D07_03525"/>
<evidence type="ECO:0000259" key="3">
    <source>
        <dbReference type="Pfam" id="PF13592"/>
    </source>
</evidence>
<name>S7TQQ2_DESML</name>
<dbReference type="SUPFAM" id="SSF46689">
    <property type="entry name" value="Homeodomain-like"/>
    <property type="match status" value="1"/>
</dbReference>
<reference evidence="4 5" key="1">
    <citation type="journal article" date="2013" name="Genome Announc.">
        <title>Draft genome sequences for three mercury-methylating, sulfate-reducing bacteria.</title>
        <authorList>
            <person name="Brown S.D."/>
            <person name="Hurt R.A.Jr."/>
            <person name="Gilmour C.C."/>
            <person name="Elias D.A."/>
        </authorList>
    </citation>
    <scope>NUCLEOTIDE SEQUENCE [LARGE SCALE GENOMIC DNA]</scope>
    <source>
        <strain evidence="4 5">DSM 2059</strain>
    </source>
</reference>
<keyword evidence="5" id="KW-1185">Reference proteome</keyword>
<dbReference type="InterPro" id="IPR009057">
    <property type="entry name" value="Homeodomain-like_sf"/>
</dbReference>
<dbReference type="InterPro" id="IPR038717">
    <property type="entry name" value="Tc1-like_DDE_dom"/>
</dbReference>
<dbReference type="PANTHER" id="PTHR46564">
    <property type="entry name" value="TRANSPOSASE"/>
    <property type="match status" value="1"/>
</dbReference>
<gene>
    <name evidence="4" type="ORF">dsmv_2653</name>
</gene>
<accession>S7TQQ2</accession>
<evidence type="ECO:0000259" key="2">
    <source>
        <dbReference type="Pfam" id="PF13518"/>
    </source>
</evidence>
<dbReference type="InterPro" id="IPR047655">
    <property type="entry name" value="Transpos_IS630-like"/>
</dbReference>
<dbReference type="OrthoDB" id="5504200at2"/>
<dbReference type="InterPro" id="IPR055247">
    <property type="entry name" value="InsJ-like_HTH"/>
</dbReference>
<evidence type="ECO:0000259" key="1">
    <source>
        <dbReference type="Pfam" id="PF13358"/>
    </source>
</evidence>
<dbReference type="Pfam" id="PF13518">
    <property type="entry name" value="HTH_28"/>
    <property type="match status" value="1"/>
</dbReference>
<dbReference type="NCBIfam" id="NF033545">
    <property type="entry name" value="transpos_IS630"/>
    <property type="match status" value="1"/>
</dbReference>
<dbReference type="AlphaFoldDB" id="S7TQQ2"/>
<feature type="domain" description="Insertion element IS150 protein InsJ-like helix-turn-helix" evidence="2">
    <location>
        <begin position="20"/>
        <end position="68"/>
    </location>
</feature>
<dbReference type="eggNOG" id="COG3335">
    <property type="taxonomic scope" value="Bacteria"/>
</dbReference>
<dbReference type="Pfam" id="PF13592">
    <property type="entry name" value="HTH_33"/>
    <property type="match status" value="1"/>
</dbReference>
<dbReference type="Gene3D" id="3.30.420.10">
    <property type="entry name" value="Ribonuclease H-like superfamily/Ribonuclease H"/>
    <property type="match status" value="1"/>
</dbReference>
<dbReference type="InterPro" id="IPR025959">
    <property type="entry name" value="Winged_HTH_dom"/>
</dbReference>
<evidence type="ECO:0000313" key="4">
    <source>
        <dbReference type="EMBL" id="EPR39311.1"/>
    </source>
</evidence>